<dbReference type="OrthoDB" id="1725146at2"/>
<keyword evidence="5 6" id="KW-0472">Membrane</keyword>
<organism evidence="8 9">
    <name type="scientific">Paenibacillus prosopidis</name>
    <dbReference type="NCBI Taxonomy" id="630520"/>
    <lineage>
        <taxon>Bacteria</taxon>
        <taxon>Bacillati</taxon>
        <taxon>Bacillota</taxon>
        <taxon>Bacilli</taxon>
        <taxon>Bacillales</taxon>
        <taxon>Paenibacillaceae</taxon>
        <taxon>Paenibacillus</taxon>
    </lineage>
</organism>
<dbReference type="AlphaFoldDB" id="A0A368VIV1"/>
<evidence type="ECO:0000256" key="2">
    <source>
        <dbReference type="ARBA" id="ARBA00022475"/>
    </source>
</evidence>
<accession>A0A368VIV1</accession>
<keyword evidence="9" id="KW-1185">Reference proteome</keyword>
<comment type="subcellular location">
    <subcellularLocation>
        <location evidence="1">Cell membrane</location>
    </subcellularLocation>
</comment>
<feature type="transmembrane region" description="Helical" evidence="6">
    <location>
        <begin position="72"/>
        <end position="94"/>
    </location>
</feature>
<evidence type="ECO:0000256" key="1">
    <source>
        <dbReference type="ARBA" id="ARBA00004236"/>
    </source>
</evidence>
<evidence type="ECO:0000256" key="4">
    <source>
        <dbReference type="ARBA" id="ARBA00022989"/>
    </source>
</evidence>
<protein>
    <submittedName>
        <fullName evidence="8">Cobalt/nickel transport protein</fullName>
    </submittedName>
</protein>
<dbReference type="GO" id="GO:0005886">
    <property type="term" value="C:plasma membrane"/>
    <property type="evidence" value="ECO:0007669"/>
    <property type="project" value="UniProtKB-SubCell"/>
</dbReference>
<keyword evidence="3 6" id="KW-0812">Transmembrane</keyword>
<gene>
    <name evidence="8" type="ORF">DFP97_12440</name>
</gene>
<evidence type="ECO:0000259" key="7">
    <source>
        <dbReference type="Pfam" id="PF13190"/>
    </source>
</evidence>
<dbReference type="Pfam" id="PF13190">
    <property type="entry name" value="PDGLE"/>
    <property type="match status" value="1"/>
</dbReference>
<comment type="caution">
    <text evidence="8">The sequence shown here is derived from an EMBL/GenBank/DDBJ whole genome shotgun (WGS) entry which is preliminary data.</text>
</comment>
<evidence type="ECO:0000256" key="6">
    <source>
        <dbReference type="SAM" id="Phobius"/>
    </source>
</evidence>
<feature type="transmembrane region" description="Helical" evidence="6">
    <location>
        <begin position="12"/>
        <end position="31"/>
    </location>
</feature>
<dbReference type="InterPro" id="IPR025937">
    <property type="entry name" value="PDGLE_dom"/>
</dbReference>
<name>A0A368VIV1_9BACL</name>
<dbReference type="EMBL" id="QPJD01000024">
    <property type="protein sequence ID" value="RCW41416.1"/>
    <property type="molecule type" value="Genomic_DNA"/>
</dbReference>
<dbReference type="RefSeq" id="WP_114383889.1">
    <property type="nucleotide sequence ID" value="NZ_QPJD01000024.1"/>
</dbReference>
<evidence type="ECO:0000313" key="8">
    <source>
        <dbReference type="EMBL" id="RCW41416.1"/>
    </source>
</evidence>
<reference evidence="8 9" key="1">
    <citation type="submission" date="2018-07" db="EMBL/GenBank/DDBJ databases">
        <title>Genomic Encyclopedia of Type Strains, Phase III (KMG-III): the genomes of soil and plant-associated and newly described type strains.</title>
        <authorList>
            <person name="Whitman W."/>
        </authorList>
    </citation>
    <scope>NUCLEOTIDE SEQUENCE [LARGE SCALE GENOMIC DNA]</scope>
    <source>
        <strain evidence="8 9">CECT 7506</strain>
    </source>
</reference>
<dbReference type="Proteomes" id="UP000252415">
    <property type="component" value="Unassembled WGS sequence"/>
</dbReference>
<sequence>MNEVRLTTRKWKWIGLLVITFAAAGLLSPWASSHPDGLERVAEDHGFLQQAGTVHEWAPIPDYEVAGIPWTVLRIGLAGVIGSVIMMAILWGALRSFTRIRRENDAGTNHGEEG</sequence>
<evidence type="ECO:0000313" key="9">
    <source>
        <dbReference type="Proteomes" id="UP000252415"/>
    </source>
</evidence>
<feature type="domain" description="PDGLE" evidence="7">
    <location>
        <begin position="11"/>
        <end position="97"/>
    </location>
</feature>
<keyword evidence="2" id="KW-1003">Cell membrane</keyword>
<evidence type="ECO:0000256" key="3">
    <source>
        <dbReference type="ARBA" id="ARBA00022692"/>
    </source>
</evidence>
<evidence type="ECO:0000256" key="5">
    <source>
        <dbReference type="ARBA" id="ARBA00023136"/>
    </source>
</evidence>
<proteinExistence type="predicted"/>
<keyword evidence="4 6" id="KW-1133">Transmembrane helix</keyword>